<dbReference type="AlphaFoldDB" id="A0A0C3FYM5"/>
<dbReference type="GO" id="GO:0005737">
    <property type="term" value="C:cytoplasm"/>
    <property type="evidence" value="ECO:0007669"/>
    <property type="project" value="TreeGrafter"/>
</dbReference>
<dbReference type="OrthoDB" id="360540at2759"/>
<reference evidence="4" key="2">
    <citation type="submission" date="2015-01" db="EMBL/GenBank/DDBJ databases">
        <title>Evolutionary Origins and Diversification of the Mycorrhizal Mutualists.</title>
        <authorList>
            <consortium name="DOE Joint Genome Institute"/>
            <consortium name="Mycorrhizal Genomics Consortium"/>
            <person name="Kohler A."/>
            <person name="Kuo A."/>
            <person name="Nagy L.G."/>
            <person name="Floudas D."/>
            <person name="Copeland A."/>
            <person name="Barry K.W."/>
            <person name="Cichocki N."/>
            <person name="Veneault-Fourrey C."/>
            <person name="LaButti K."/>
            <person name="Lindquist E.A."/>
            <person name="Lipzen A."/>
            <person name="Lundell T."/>
            <person name="Morin E."/>
            <person name="Murat C."/>
            <person name="Riley R."/>
            <person name="Ohm R."/>
            <person name="Sun H."/>
            <person name="Tunlid A."/>
            <person name="Henrissat B."/>
            <person name="Grigoriev I.V."/>
            <person name="Hibbett D.S."/>
            <person name="Martin F."/>
        </authorList>
    </citation>
    <scope>NUCLEOTIDE SEQUENCE [LARGE SCALE GENOMIC DNA]</scope>
    <source>
        <strain evidence="4">F 1598</strain>
    </source>
</reference>
<evidence type="ECO:0000313" key="4">
    <source>
        <dbReference type="Proteomes" id="UP000054166"/>
    </source>
</evidence>
<accession>A0A0C3FYM5</accession>
<dbReference type="STRING" id="765440.A0A0C3FYM5"/>
<dbReference type="Proteomes" id="UP000054166">
    <property type="component" value="Unassembled WGS sequence"/>
</dbReference>
<protein>
    <submittedName>
        <fullName evidence="3">Uncharacterized protein</fullName>
    </submittedName>
</protein>
<evidence type="ECO:0000256" key="2">
    <source>
        <dbReference type="SAM" id="MobiDB-lite"/>
    </source>
</evidence>
<dbReference type="PANTHER" id="PTHR15323:SF6">
    <property type="entry name" value="CELL DIVISION CYCLE PROTEIN 123 HOMOLOG"/>
    <property type="match status" value="1"/>
</dbReference>
<reference evidence="3 4" key="1">
    <citation type="submission" date="2014-04" db="EMBL/GenBank/DDBJ databases">
        <authorList>
            <consortium name="DOE Joint Genome Institute"/>
            <person name="Kuo A."/>
            <person name="Tarkka M."/>
            <person name="Buscot F."/>
            <person name="Kohler A."/>
            <person name="Nagy L.G."/>
            <person name="Floudas D."/>
            <person name="Copeland A."/>
            <person name="Barry K.W."/>
            <person name="Cichocki N."/>
            <person name="Veneault-Fourrey C."/>
            <person name="LaButti K."/>
            <person name="Lindquist E.A."/>
            <person name="Lipzen A."/>
            <person name="Lundell T."/>
            <person name="Morin E."/>
            <person name="Murat C."/>
            <person name="Sun H."/>
            <person name="Tunlid A."/>
            <person name="Henrissat B."/>
            <person name="Grigoriev I.V."/>
            <person name="Hibbett D.S."/>
            <person name="Martin F."/>
            <person name="Nordberg H.P."/>
            <person name="Cantor M.N."/>
            <person name="Hua S.X."/>
        </authorList>
    </citation>
    <scope>NUCLEOTIDE SEQUENCE [LARGE SCALE GENOMIC DNA]</scope>
    <source>
        <strain evidence="3 4">F 1598</strain>
    </source>
</reference>
<comment type="similarity">
    <text evidence="1">Belongs to the CDC123 family.</text>
</comment>
<dbReference type="PANTHER" id="PTHR15323">
    <property type="entry name" value="D123 PROTEIN"/>
    <property type="match status" value="1"/>
</dbReference>
<evidence type="ECO:0000256" key="1">
    <source>
        <dbReference type="ARBA" id="ARBA00011047"/>
    </source>
</evidence>
<dbReference type="FunCoup" id="A0A0C3FYM5">
    <property type="interactions" value="543"/>
</dbReference>
<keyword evidence="4" id="KW-1185">Reference proteome</keyword>
<dbReference type="HOGENOM" id="CLU_034402_2_0_1"/>
<dbReference type="InterPro" id="IPR009772">
    <property type="entry name" value="CDC123"/>
</dbReference>
<gene>
    <name evidence="3" type="ORF">PILCRDRAFT_95197</name>
</gene>
<dbReference type="InParanoid" id="A0A0C3FYM5"/>
<organism evidence="3 4">
    <name type="scientific">Piloderma croceum (strain F 1598)</name>
    <dbReference type="NCBI Taxonomy" id="765440"/>
    <lineage>
        <taxon>Eukaryota</taxon>
        <taxon>Fungi</taxon>
        <taxon>Dikarya</taxon>
        <taxon>Basidiomycota</taxon>
        <taxon>Agaricomycotina</taxon>
        <taxon>Agaricomycetes</taxon>
        <taxon>Agaricomycetidae</taxon>
        <taxon>Atheliales</taxon>
        <taxon>Atheliaceae</taxon>
        <taxon>Piloderma</taxon>
    </lineage>
</organism>
<dbReference type="Pfam" id="PF07065">
    <property type="entry name" value="D123"/>
    <property type="match status" value="1"/>
</dbReference>
<name>A0A0C3FYM5_PILCF</name>
<feature type="region of interest" description="Disordered" evidence="2">
    <location>
        <begin position="59"/>
        <end position="89"/>
    </location>
</feature>
<sequence length="347" mass="39613">MPTAISTPTLFPALTPEYILSFQFSSWFPKFSHRSIQSTTIRPLSKEFCEYLNSDGVVVPEGSEDLPAESTLSDEDDDDDEDAEEGQHYNFPDLDVRIRQVISEYGSVFPKLNFSSPKDASWILPASSPLKCTCPADVYLLLKSSDFVTHDLSKDSIFEGCEPLPSNSSPPYELELVLRKWYSVDRSREFRCFVRQDVLLGISQRDFNYYDFLNEPATRGQIVTAVTQFWQTNIKGKWESRGDYTFDILLTRDLSRGHIVDFNPYAPRTDPLLFTYEELLTLLTNDRSSTPLLKVIDSRSHPAATRNTPANQHNMVPFEALALSSGRDIEQFSDLWQEEIQKSVVDE</sequence>
<feature type="compositionally biased region" description="Acidic residues" evidence="2">
    <location>
        <begin position="62"/>
        <end position="84"/>
    </location>
</feature>
<proteinExistence type="inferred from homology"/>
<evidence type="ECO:0000313" key="3">
    <source>
        <dbReference type="EMBL" id="KIM89285.1"/>
    </source>
</evidence>
<dbReference type="EMBL" id="KN832975">
    <property type="protein sequence ID" value="KIM89285.1"/>
    <property type="molecule type" value="Genomic_DNA"/>
</dbReference>